<comment type="caution">
    <text evidence="5">The sequence shown here is derived from an EMBL/GenBank/DDBJ whole genome shotgun (WGS) entry which is preliminary data.</text>
</comment>
<proteinExistence type="predicted"/>
<dbReference type="RefSeq" id="WP_055942358.1">
    <property type="nucleotide sequence ID" value="NZ_JAQDCV010000001.1"/>
</dbReference>
<dbReference type="EMBL" id="LLKB01000001">
    <property type="protein sequence ID" value="KQC86619.1"/>
    <property type="molecule type" value="Genomic_DNA"/>
</dbReference>
<protein>
    <recommendedName>
        <fullName evidence="4">HTH araC/xylS-type domain-containing protein</fullName>
    </recommendedName>
</protein>
<dbReference type="InterPro" id="IPR020449">
    <property type="entry name" value="Tscrpt_reg_AraC-type_HTH"/>
</dbReference>
<dbReference type="PANTHER" id="PTHR43280">
    <property type="entry name" value="ARAC-FAMILY TRANSCRIPTIONAL REGULATOR"/>
    <property type="match status" value="1"/>
</dbReference>
<evidence type="ECO:0000313" key="6">
    <source>
        <dbReference type="Proteomes" id="UP000050833"/>
    </source>
</evidence>
<keyword evidence="6" id="KW-1185">Reference proteome</keyword>
<dbReference type="SUPFAM" id="SSF51215">
    <property type="entry name" value="Regulatory protein AraC"/>
    <property type="match status" value="1"/>
</dbReference>
<name>A0AAW3JWR0_9FIRM</name>
<gene>
    <name evidence="5" type="ORF">APZ18_05490</name>
</gene>
<keyword evidence="3" id="KW-0804">Transcription</keyword>
<dbReference type="PANTHER" id="PTHR43280:SF2">
    <property type="entry name" value="HTH-TYPE TRANSCRIPTIONAL REGULATOR EXSA"/>
    <property type="match status" value="1"/>
</dbReference>
<dbReference type="AlphaFoldDB" id="A0AAW3JWR0"/>
<evidence type="ECO:0000256" key="1">
    <source>
        <dbReference type="ARBA" id="ARBA00023015"/>
    </source>
</evidence>
<keyword evidence="2" id="KW-0238">DNA-binding</keyword>
<accession>A0AAW3JWR0</accession>
<evidence type="ECO:0000256" key="3">
    <source>
        <dbReference type="ARBA" id="ARBA00023163"/>
    </source>
</evidence>
<dbReference type="SUPFAM" id="SSF46689">
    <property type="entry name" value="Homeodomain-like"/>
    <property type="match status" value="2"/>
</dbReference>
<dbReference type="GO" id="GO:0003700">
    <property type="term" value="F:DNA-binding transcription factor activity"/>
    <property type="evidence" value="ECO:0007669"/>
    <property type="project" value="InterPro"/>
</dbReference>
<dbReference type="PROSITE" id="PS01124">
    <property type="entry name" value="HTH_ARAC_FAMILY_2"/>
    <property type="match status" value="1"/>
</dbReference>
<dbReference type="InterPro" id="IPR037923">
    <property type="entry name" value="HTH-like"/>
</dbReference>
<dbReference type="InterPro" id="IPR009057">
    <property type="entry name" value="Homeodomain-like_sf"/>
</dbReference>
<feature type="domain" description="HTH araC/xylS-type" evidence="4">
    <location>
        <begin position="186"/>
        <end position="284"/>
    </location>
</feature>
<evidence type="ECO:0000256" key="2">
    <source>
        <dbReference type="ARBA" id="ARBA00023125"/>
    </source>
</evidence>
<dbReference type="GO" id="GO:0043565">
    <property type="term" value="F:sequence-specific DNA binding"/>
    <property type="evidence" value="ECO:0007669"/>
    <property type="project" value="InterPro"/>
</dbReference>
<dbReference type="InterPro" id="IPR018060">
    <property type="entry name" value="HTH_AraC"/>
</dbReference>
<dbReference type="Pfam" id="PF12833">
    <property type="entry name" value="HTH_18"/>
    <property type="match status" value="1"/>
</dbReference>
<evidence type="ECO:0000313" key="5">
    <source>
        <dbReference type="EMBL" id="KQC86619.1"/>
    </source>
</evidence>
<dbReference type="SMART" id="SM00342">
    <property type="entry name" value="HTH_ARAC"/>
    <property type="match status" value="1"/>
</dbReference>
<dbReference type="PRINTS" id="PR00032">
    <property type="entry name" value="HTHARAC"/>
</dbReference>
<dbReference type="PROSITE" id="PS00041">
    <property type="entry name" value="HTH_ARAC_FAMILY_1"/>
    <property type="match status" value="1"/>
</dbReference>
<sequence>MVKHMDVLNFQLASPLQFNWAGKFIAPDENWTHITRALTDYEFIVMTDGELYIADDKRQYVVKNGEYLIMPPTLKQYGYKPSKCTFYWTHFTYPNELISPRCSMSEHDILNNIHKNQNMILPMQNTIPRIDRIIVLLKQLQDSDRKYGSKMLNSLNITAALMELHSQLYLSNGRVSLKGGHVQLYTDIVDYISWRIRENFKVSEIAEYFGYNEKYITTFFKKASGVSLKTYILNQKMDMAKALLSDTNKTISQIGYEIGFSDNHNFSSAFKKITGQSPSDYRNTYAQRKLFHE</sequence>
<dbReference type="InterPro" id="IPR018062">
    <property type="entry name" value="HTH_AraC-typ_CS"/>
</dbReference>
<dbReference type="Proteomes" id="UP000050833">
    <property type="component" value="Unassembled WGS sequence"/>
</dbReference>
<keyword evidence="1" id="KW-0805">Transcription regulation</keyword>
<reference evidence="5 6" key="1">
    <citation type="submission" date="2015-10" db="EMBL/GenBank/DDBJ databases">
        <title>Butyribacter intestini gen. nov., sp. nov., a butyric acid-producing bacterium of the family Lachnospiraceae isolated from the human faeces.</title>
        <authorList>
            <person name="Zou Y."/>
            <person name="Xue W."/>
            <person name="Luo G."/>
            <person name="Lv M."/>
        </authorList>
    </citation>
    <scope>NUCLEOTIDE SEQUENCE [LARGE SCALE GENOMIC DNA]</scope>
    <source>
        <strain evidence="5 6">TF01-11</strain>
    </source>
</reference>
<evidence type="ECO:0000259" key="4">
    <source>
        <dbReference type="PROSITE" id="PS01124"/>
    </source>
</evidence>
<dbReference type="Gene3D" id="1.10.10.60">
    <property type="entry name" value="Homeodomain-like"/>
    <property type="match status" value="2"/>
</dbReference>
<organism evidence="5 6">
    <name type="scientific">Butyribacter intestini</name>
    <dbReference type="NCBI Taxonomy" id="1703332"/>
    <lineage>
        <taxon>Bacteria</taxon>
        <taxon>Bacillati</taxon>
        <taxon>Bacillota</taxon>
        <taxon>Clostridia</taxon>
        <taxon>Lachnospirales</taxon>
        <taxon>Lachnospiraceae</taxon>
        <taxon>Butyribacter</taxon>
    </lineage>
</organism>